<dbReference type="Gene3D" id="3.90.210.10">
    <property type="entry name" value="Heat-Labile Enterotoxin, subunit A"/>
    <property type="match status" value="1"/>
</dbReference>
<accession>A0A2C5ZA05</accession>
<dbReference type="AlphaFoldDB" id="A0A2C5ZA05"/>
<dbReference type="OrthoDB" id="10687593at2759"/>
<organism evidence="2 3">
    <name type="scientific">Ophiocordyceps camponoti-rufipedis</name>
    <dbReference type="NCBI Taxonomy" id="2004952"/>
    <lineage>
        <taxon>Eukaryota</taxon>
        <taxon>Fungi</taxon>
        <taxon>Dikarya</taxon>
        <taxon>Ascomycota</taxon>
        <taxon>Pezizomycotina</taxon>
        <taxon>Sordariomycetes</taxon>
        <taxon>Hypocreomycetidae</taxon>
        <taxon>Hypocreales</taxon>
        <taxon>Ophiocordycipitaceae</taxon>
        <taxon>Ophiocordyceps</taxon>
    </lineage>
</organism>
<reference evidence="2 3" key="1">
    <citation type="submission" date="2017-06" db="EMBL/GenBank/DDBJ databases">
        <title>Ant-infecting Ophiocordyceps genomes reveal a high diversity of potential behavioral manipulation genes and a possible major role for enterotoxins.</title>
        <authorList>
            <person name="De Bekker C."/>
            <person name="Evans H.C."/>
            <person name="Brachmann A."/>
            <person name="Hughes D.P."/>
        </authorList>
    </citation>
    <scope>NUCLEOTIDE SEQUENCE [LARGE SCALE GENOMIC DNA]</scope>
    <source>
        <strain evidence="2 3">Map16</strain>
    </source>
</reference>
<keyword evidence="3" id="KW-1185">Reference proteome</keyword>
<sequence length="1010" mass="114641">MVDVPSSLGSAAKKDPKLASVLERWGNWQYEQAALKGVPLHLVVGGWKITAEDIKDPEIVRRISSGQDISPSRPMVRNPLYDASAVKGFKTHGAAPQLAGFISDELRDTAKGDPEMEFKKMLKESCDQWLTEASTTDQSESPRIAVFTAVFTTFNAKYIQDMFERRRDANRPKFDTPLERQALAQIKRYLDAILQLDYQDPCNDKECIDGALPSEWLKDIQYCAHSPKAFFRRDGCKYCKPENPDCQAARRQKKKLKNAGLEDPSLRTNVEQEDEANSRKATNRKIIDCVGYQNLTEAQATGIYEGDMACGTQFENWSMVYGLLVHCRRSNEKESYYCLTYKPYGTLIPEKPAEGGTESEYTKVEFEDGMMQKALPLNDILHEAMMPPNTTIELVLGPAERLPSSEPYFLILAKPWMKRLNKMTRKQLPALYRKYVDTFGRRFFQAWRVPEVLSSDKTIRRWPLTLDDGLISEMTDTDRRADLVFPLQPIRDCELEIQSLADMKDELCLLGNLVVPGMMPWELLRDYSNNGQEEGLKATNSYVRDIRNLTYLTLMTWHSSLWFFDNWIEAPRFSDVVLNNYAVDAGLTSFVAAEAKTSLDEKKQMLMNQVQYGEKNDLIKLYSQTNTETAEKFCSRLDELKIKVRNDVLQAVHLLMLAASYIWTDEYLKGVKQNWPGHNESTTWPGLAASIRELDTRPMSTSMIQLRRINGNTPSELVDEVLSKDGLSSSRCIELMTEPAKAASPKKPKPVHCNDKDIMKDQSKLDDLASGEISCIPPRDPTLYRKVSSTRGITITDCHDEAIFTEQEILDDMATGTIGCETEDGYWAWDQGFLQHCREQGTEKMCRSFSPETIPDDFKRRALGAGLIVDPPPTLKVIHCKDPAINSNSRIQTMIRTGKIACGTEESQWYWSAAHLLEHCNGSAWRSPNCDYFNPDWMDPEKRQEALDSGILAPDPKAGKVEVFKQAPGPGDEKVFEKEEEPESENVVVFKDRLVVQLIPYPGRGSGLMR</sequence>
<dbReference type="Proteomes" id="UP000226431">
    <property type="component" value="Unassembled WGS sequence"/>
</dbReference>
<feature type="region of interest" description="Disordered" evidence="1">
    <location>
        <begin position="257"/>
        <end position="277"/>
    </location>
</feature>
<gene>
    <name evidence="2" type="ORF">CDD80_1693</name>
</gene>
<proteinExistence type="predicted"/>
<comment type="caution">
    <text evidence="2">The sequence shown here is derived from an EMBL/GenBank/DDBJ whole genome shotgun (WGS) entry which is preliminary data.</text>
</comment>
<dbReference type="STRING" id="2004952.A0A2C5ZA05"/>
<evidence type="ECO:0000313" key="2">
    <source>
        <dbReference type="EMBL" id="PHH76244.1"/>
    </source>
</evidence>
<evidence type="ECO:0000313" key="3">
    <source>
        <dbReference type="Proteomes" id="UP000226431"/>
    </source>
</evidence>
<protein>
    <submittedName>
        <fullName evidence="2">Uncharacterized protein</fullName>
    </submittedName>
</protein>
<dbReference type="EMBL" id="NJES01000173">
    <property type="protein sequence ID" value="PHH76244.1"/>
    <property type="molecule type" value="Genomic_DNA"/>
</dbReference>
<name>A0A2C5ZA05_9HYPO</name>
<evidence type="ECO:0000256" key="1">
    <source>
        <dbReference type="SAM" id="MobiDB-lite"/>
    </source>
</evidence>